<protein>
    <submittedName>
        <fullName evidence="1">16974_t:CDS:1</fullName>
    </submittedName>
</protein>
<feature type="non-terminal residue" evidence="1">
    <location>
        <position position="1"/>
    </location>
</feature>
<sequence>QPSVEYKAKIKVTWFSVTKTVHVKRVNSTSDHYHTINKVNMRKCSKFIKELISEE</sequence>
<evidence type="ECO:0000313" key="1">
    <source>
        <dbReference type="EMBL" id="CAG8847226.1"/>
    </source>
</evidence>
<reference evidence="1" key="1">
    <citation type="submission" date="2021-06" db="EMBL/GenBank/DDBJ databases">
        <authorList>
            <person name="Kallberg Y."/>
            <person name="Tangrot J."/>
            <person name="Rosling A."/>
        </authorList>
    </citation>
    <scope>NUCLEOTIDE SEQUENCE</scope>
    <source>
        <strain evidence="1">MA461A</strain>
    </source>
</reference>
<dbReference type="EMBL" id="CAJVQC010154898">
    <property type="protein sequence ID" value="CAG8847226.1"/>
    <property type="molecule type" value="Genomic_DNA"/>
</dbReference>
<evidence type="ECO:0000313" key="2">
    <source>
        <dbReference type="Proteomes" id="UP000789920"/>
    </source>
</evidence>
<keyword evidence="2" id="KW-1185">Reference proteome</keyword>
<name>A0ACA9ST06_9GLOM</name>
<feature type="non-terminal residue" evidence="1">
    <location>
        <position position="55"/>
    </location>
</feature>
<dbReference type="Proteomes" id="UP000789920">
    <property type="component" value="Unassembled WGS sequence"/>
</dbReference>
<organism evidence="1 2">
    <name type="scientific">Racocetra persica</name>
    <dbReference type="NCBI Taxonomy" id="160502"/>
    <lineage>
        <taxon>Eukaryota</taxon>
        <taxon>Fungi</taxon>
        <taxon>Fungi incertae sedis</taxon>
        <taxon>Mucoromycota</taxon>
        <taxon>Glomeromycotina</taxon>
        <taxon>Glomeromycetes</taxon>
        <taxon>Diversisporales</taxon>
        <taxon>Gigasporaceae</taxon>
        <taxon>Racocetra</taxon>
    </lineage>
</organism>
<proteinExistence type="predicted"/>
<gene>
    <name evidence="1" type="ORF">RPERSI_LOCUS34535</name>
</gene>
<accession>A0ACA9ST06</accession>
<comment type="caution">
    <text evidence="1">The sequence shown here is derived from an EMBL/GenBank/DDBJ whole genome shotgun (WGS) entry which is preliminary data.</text>
</comment>